<dbReference type="Pfam" id="PF05331">
    <property type="entry name" value="DUF742"/>
    <property type="match status" value="1"/>
</dbReference>
<reference evidence="2" key="1">
    <citation type="submission" date="2016-04" db="EMBL/GenBank/DDBJ databases">
        <authorList>
            <person name="Zhang B."/>
        </authorList>
    </citation>
    <scope>NUCLEOTIDE SEQUENCE [LARGE SCALE GENOMIC DNA]</scope>
    <source>
        <strain evidence="2">S10</strain>
    </source>
</reference>
<dbReference type="EMBL" id="CP015098">
    <property type="protein sequence ID" value="AMW13569.1"/>
    <property type="molecule type" value="Genomic_DNA"/>
</dbReference>
<dbReference type="PANTHER" id="PTHR36221">
    <property type="entry name" value="DUF742 DOMAIN-CONTAINING PROTEIN"/>
    <property type="match status" value="1"/>
</dbReference>
<dbReference type="KEGG" id="stsi:A4E84_31140"/>
<keyword evidence="2" id="KW-1185">Reference proteome</keyword>
<dbReference type="Proteomes" id="UP000076096">
    <property type="component" value="Chromosome"/>
</dbReference>
<dbReference type="RefSeq" id="WP_062929727.1">
    <property type="nucleotide sequence ID" value="NZ_CP015098.1"/>
</dbReference>
<name>A0A143C8N1_9ACTN</name>
<dbReference type="STRING" id="1783515.A4E84_31140"/>
<dbReference type="Gene3D" id="1.10.10.10">
    <property type="entry name" value="Winged helix-like DNA-binding domain superfamily/Winged helix DNA-binding domain"/>
    <property type="match status" value="1"/>
</dbReference>
<evidence type="ECO:0000313" key="2">
    <source>
        <dbReference type="Proteomes" id="UP000076096"/>
    </source>
</evidence>
<dbReference type="InterPro" id="IPR007995">
    <property type="entry name" value="DUF742"/>
</dbReference>
<protein>
    <recommendedName>
        <fullName evidence="3">DUF742 domain-containing protein</fullName>
    </recommendedName>
</protein>
<dbReference type="InterPro" id="IPR036388">
    <property type="entry name" value="WH-like_DNA-bd_sf"/>
</dbReference>
<evidence type="ECO:0000313" key="1">
    <source>
        <dbReference type="EMBL" id="AMW13569.1"/>
    </source>
</evidence>
<proteinExistence type="predicted"/>
<dbReference type="PANTHER" id="PTHR36221:SF1">
    <property type="entry name" value="DUF742 DOMAIN-CONTAINING PROTEIN"/>
    <property type="match status" value="1"/>
</dbReference>
<dbReference type="GeneID" id="93842029"/>
<dbReference type="InterPro" id="IPR036390">
    <property type="entry name" value="WH_DNA-bd_sf"/>
</dbReference>
<sequence>MTVGDAAGRLVRLFALTGGRTRPSRADFTLISTVTAVDPPPATAARCQPEHTRILRLCAEPVAVAELAARLDLPVSVVVILLCDLLEAGRITVRPPRLVSRTTPDLDLLQKVRDGLGRL</sequence>
<accession>A0A143C8N1</accession>
<organism evidence="1 2">
    <name type="scientific">Streptomyces qaidamensis</name>
    <dbReference type="NCBI Taxonomy" id="1783515"/>
    <lineage>
        <taxon>Bacteria</taxon>
        <taxon>Bacillati</taxon>
        <taxon>Actinomycetota</taxon>
        <taxon>Actinomycetes</taxon>
        <taxon>Kitasatosporales</taxon>
        <taxon>Streptomycetaceae</taxon>
        <taxon>Streptomyces</taxon>
        <taxon>Streptomyces aurantiacus group</taxon>
    </lineage>
</organism>
<dbReference type="SUPFAM" id="SSF46785">
    <property type="entry name" value="Winged helix' DNA-binding domain"/>
    <property type="match status" value="1"/>
</dbReference>
<dbReference type="AlphaFoldDB" id="A0A143C8N1"/>
<gene>
    <name evidence="1" type="ORF">A4E84_31140</name>
</gene>
<evidence type="ECO:0008006" key="3">
    <source>
        <dbReference type="Google" id="ProtNLM"/>
    </source>
</evidence>